<name>A0A9X3I683_9ACTN</name>
<protein>
    <submittedName>
        <fullName evidence="2">Ferritin-like domain-containing protein</fullName>
    </submittedName>
</protein>
<feature type="domain" description="DUF4439" evidence="1">
    <location>
        <begin position="7"/>
        <end position="143"/>
    </location>
</feature>
<dbReference type="InterPro" id="IPR009078">
    <property type="entry name" value="Ferritin-like_SF"/>
</dbReference>
<dbReference type="Pfam" id="PF14530">
    <property type="entry name" value="DUF4439"/>
    <property type="match status" value="1"/>
</dbReference>
<dbReference type="SUPFAM" id="SSF47240">
    <property type="entry name" value="Ferritin-like"/>
    <property type="match status" value="1"/>
</dbReference>
<dbReference type="AlphaFoldDB" id="A0A9X3I683"/>
<accession>A0A9X3I683</accession>
<dbReference type="CDD" id="cd00657">
    <property type="entry name" value="Ferritin_like"/>
    <property type="match status" value="1"/>
</dbReference>
<organism evidence="2 3">
    <name type="scientific">Gordonia aquimaris</name>
    <dbReference type="NCBI Taxonomy" id="2984863"/>
    <lineage>
        <taxon>Bacteria</taxon>
        <taxon>Bacillati</taxon>
        <taxon>Actinomycetota</taxon>
        <taxon>Actinomycetes</taxon>
        <taxon>Mycobacteriales</taxon>
        <taxon>Gordoniaceae</taxon>
        <taxon>Gordonia</taxon>
    </lineage>
</organism>
<evidence type="ECO:0000313" key="3">
    <source>
        <dbReference type="Proteomes" id="UP001143347"/>
    </source>
</evidence>
<gene>
    <name evidence="2" type="ORF">OSB52_18235</name>
</gene>
<comment type="caution">
    <text evidence="2">The sequence shown here is derived from an EMBL/GenBank/DDBJ whole genome shotgun (WGS) entry which is preliminary data.</text>
</comment>
<dbReference type="RefSeq" id="WP_266062998.1">
    <property type="nucleotide sequence ID" value="NZ_JAPKFM010000022.1"/>
</dbReference>
<dbReference type="InterPro" id="IPR029447">
    <property type="entry name" value="DUF4439"/>
</dbReference>
<dbReference type="InterPro" id="IPR012347">
    <property type="entry name" value="Ferritin-like"/>
</dbReference>
<dbReference type="Gene3D" id="1.20.1260.10">
    <property type="match status" value="1"/>
</dbReference>
<keyword evidence="3" id="KW-1185">Reference proteome</keyword>
<evidence type="ECO:0000313" key="2">
    <source>
        <dbReference type="EMBL" id="MCX2966026.1"/>
    </source>
</evidence>
<sequence>MTAPTDALAAAVDAEDAAIFTYGVSTAYVSTARRSMVAEYVAAHRVRRNELVTALTAAGATAPQAAAGYTLPVDVDDSVTAVQALLAAEVDCTVAYRALIEQSEDATARRMGLDGLTESSVRAANWRVALRESPVTVPFPGRAG</sequence>
<dbReference type="EMBL" id="JAPKFM010000022">
    <property type="protein sequence ID" value="MCX2966026.1"/>
    <property type="molecule type" value="Genomic_DNA"/>
</dbReference>
<proteinExistence type="predicted"/>
<dbReference type="Proteomes" id="UP001143347">
    <property type="component" value="Unassembled WGS sequence"/>
</dbReference>
<reference evidence="2" key="1">
    <citation type="submission" date="2022-10" db="EMBL/GenBank/DDBJ databases">
        <title>WGS of marine actinomycetes from Thailand.</title>
        <authorList>
            <person name="Thawai C."/>
        </authorList>
    </citation>
    <scope>NUCLEOTIDE SEQUENCE</scope>
    <source>
        <strain evidence="2">SW21</strain>
    </source>
</reference>
<evidence type="ECO:0000259" key="1">
    <source>
        <dbReference type="Pfam" id="PF14530"/>
    </source>
</evidence>